<evidence type="ECO:0000259" key="3">
    <source>
        <dbReference type="PROSITE" id="PS51677"/>
    </source>
</evidence>
<evidence type="ECO:0000256" key="1">
    <source>
        <dbReference type="ARBA" id="ARBA00004613"/>
    </source>
</evidence>
<dbReference type="SUPFAM" id="SSF49785">
    <property type="entry name" value="Galactose-binding domain-like"/>
    <property type="match status" value="1"/>
</dbReference>
<dbReference type="EMBL" id="JAGQKX010000009">
    <property type="protein sequence ID" value="MCA9389901.1"/>
    <property type="molecule type" value="Genomic_DNA"/>
</dbReference>
<dbReference type="InterPro" id="IPR008979">
    <property type="entry name" value="Galactose-bd-like_sf"/>
</dbReference>
<dbReference type="PROSITE" id="PS51677">
    <property type="entry name" value="NODB"/>
    <property type="match status" value="1"/>
</dbReference>
<evidence type="ECO:0000313" key="4">
    <source>
        <dbReference type="EMBL" id="MCA9389901.1"/>
    </source>
</evidence>
<dbReference type="SUPFAM" id="SSF88713">
    <property type="entry name" value="Glycoside hydrolase/deacetylase"/>
    <property type="match status" value="1"/>
</dbReference>
<dbReference type="Pfam" id="PF01522">
    <property type="entry name" value="Polysacc_deac_1"/>
    <property type="match status" value="1"/>
</dbReference>
<sequence length="390" mass="43270">MFLAHGVETFAQHASQNSYHEAKISLTFDDGLTSQYENALPILADRNIPATSFIITNLVGSSGYMNWSQVKSLQDTYGWEVGSHSKTHPELPLLSNSQIRKEIAQSATQLANHGIQATSFATPYGAYDNRVLVEASKYYNVHRGFWDRDDLNTWPFNKTVLMVQSVESSTTLAQVYSWIDQAIAQNKWLILVFHEIQPELLPDYEYTTTIDDFEAIADYIVGSGIQVEKLNHTLIDPGVNLLPSGNFVGGLGAWTSDNANRITFNTRNNGRYPSPANSIRFNAVANKSIHLFSPNVSVTYGNEYLLQAYVNADKMTAGEFGFYIDEYDQAGNWISGQWVGLVAPGQVKDFSAHYTPSNADVSTASVQLYLYQGSAGTVFLDEVALFTVGY</sequence>
<dbReference type="Gene3D" id="2.60.120.260">
    <property type="entry name" value="Galactose-binding domain-like"/>
    <property type="match status" value="1"/>
</dbReference>
<dbReference type="GO" id="GO:0005576">
    <property type="term" value="C:extracellular region"/>
    <property type="evidence" value="ECO:0007669"/>
    <property type="project" value="UniProtKB-SubCell"/>
</dbReference>
<dbReference type="PANTHER" id="PTHR34216">
    <property type="match status" value="1"/>
</dbReference>
<dbReference type="InterPro" id="IPR002509">
    <property type="entry name" value="NODB_dom"/>
</dbReference>
<dbReference type="GO" id="GO:0016810">
    <property type="term" value="F:hydrolase activity, acting on carbon-nitrogen (but not peptide) bonds"/>
    <property type="evidence" value="ECO:0007669"/>
    <property type="project" value="InterPro"/>
</dbReference>
<reference evidence="4" key="2">
    <citation type="journal article" date="2021" name="Microbiome">
        <title>Successional dynamics and alternative stable states in a saline activated sludge microbial community over 9 years.</title>
        <authorList>
            <person name="Wang Y."/>
            <person name="Ye J."/>
            <person name="Ju F."/>
            <person name="Liu L."/>
            <person name="Boyd J.A."/>
            <person name="Deng Y."/>
            <person name="Parks D.H."/>
            <person name="Jiang X."/>
            <person name="Yin X."/>
            <person name="Woodcroft B.J."/>
            <person name="Tyson G.W."/>
            <person name="Hugenholtz P."/>
            <person name="Polz M.F."/>
            <person name="Zhang T."/>
        </authorList>
    </citation>
    <scope>NUCLEOTIDE SEQUENCE</scope>
    <source>
        <strain evidence="4">HKST-UBA01</strain>
    </source>
</reference>
<comment type="subcellular location">
    <subcellularLocation>
        <location evidence="1">Secreted</location>
    </subcellularLocation>
</comment>
<dbReference type="GO" id="GO:0005975">
    <property type="term" value="P:carbohydrate metabolic process"/>
    <property type="evidence" value="ECO:0007669"/>
    <property type="project" value="InterPro"/>
</dbReference>
<dbReference type="Proteomes" id="UP000701698">
    <property type="component" value="Unassembled WGS sequence"/>
</dbReference>
<dbReference type="AlphaFoldDB" id="A0A955LHI1"/>
<comment type="caution">
    <text evidence="4">The sequence shown here is derived from an EMBL/GenBank/DDBJ whole genome shotgun (WGS) entry which is preliminary data.</text>
</comment>
<organism evidence="4 5">
    <name type="scientific">candidate division WWE3 bacterium</name>
    <dbReference type="NCBI Taxonomy" id="2053526"/>
    <lineage>
        <taxon>Bacteria</taxon>
        <taxon>Katanobacteria</taxon>
    </lineage>
</organism>
<name>A0A955LHI1_UNCKA</name>
<dbReference type="Gene3D" id="3.20.20.370">
    <property type="entry name" value="Glycoside hydrolase/deacetylase"/>
    <property type="match status" value="1"/>
</dbReference>
<dbReference type="InterPro" id="IPR011330">
    <property type="entry name" value="Glyco_hydro/deAcase_b/a-brl"/>
</dbReference>
<keyword evidence="2" id="KW-0732">Signal</keyword>
<protein>
    <submittedName>
        <fullName evidence="4">Polysaccharide deacetylase family protein</fullName>
    </submittedName>
</protein>
<dbReference type="CDD" id="cd10970">
    <property type="entry name" value="CE4_DAC_u1_6s"/>
    <property type="match status" value="1"/>
</dbReference>
<evidence type="ECO:0000313" key="5">
    <source>
        <dbReference type="Proteomes" id="UP000701698"/>
    </source>
</evidence>
<accession>A0A955LHI1</accession>
<gene>
    <name evidence="4" type="ORF">KC571_00700</name>
</gene>
<dbReference type="PANTHER" id="PTHR34216:SF3">
    <property type="entry name" value="POLY-BETA-1,6-N-ACETYL-D-GLUCOSAMINE N-DEACETYLASE"/>
    <property type="match status" value="1"/>
</dbReference>
<dbReference type="InterPro" id="IPR051398">
    <property type="entry name" value="Polysacch_Deacetylase"/>
</dbReference>
<reference evidence="4" key="1">
    <citation type="submission" date="2020-04" db="EMBL/GenBank/DDBJ databases">
        <authorList>
            <person name="Zhang T."/>
        </authorList>
    </citation>
    <scope>NUCLEOTIDE SEQUENCE</scope>
    <source>
        <strain evidence="4">HKST-UBA01</strain>
    </source>
</reference>
<proteinExistence type="predicted"/>
<evidence type="ECO:0000256" key="2">
    <source>
        <dbReference type="ARBA" id="ARBA00022729"/>
    </source>
</evidence>
<feature type="domain" description="NodB homology" evidence="3">
    <location>
        <begin position="22"/>
        <end position="228"/>
    </location>
</feature>